<reference evidence="5 6" key="1">
    <citation type="submission" date="2016-02" db="EMBL/GenBank/DDBJ databases">
        <title>Genome analysis of coral dinoflagellate symbionts highlights evolutionary adaptations to a symbiotic lifestyle.</title>
        <authorList>
            <person name="Aranda M."/>
            <person name="Li Y."/>
            <person name="Liew Y.J."/>
            <person name="Baumgarten S."/>
            <person name="Simakov O."/>
            <person name="Wilson M."/>
            <person name="Piel J."/>
            <person name="Ashoor H."/>
            <person name="Bougouffa S."/>
            <person name="Bajic V.B."/>
            <person name="Ryu T."/>
            <person name="Ravasi T."/>
            <person name="Bayer T."/>
            <person name="Micklem G."/>
            <person name="Kim H."/>
            <person name="Bhak J."/>
            <person name="Lajeunesse T.C."/>
            <person name="Voolstra C.R."/>
        </authorList>
    </citation>
    <scope>NUCLEOTIDE SEQUENCE [LARGE SCALE GENOMIC DNA]</scope>
    <source>
        <strain evidence="5 6">CCMP2467</strain>
    </source>
</reference>
<dbReference type="OrthoDB" id="5857104at2759"/>
<keyword evidence="1" id="KW-0378">Hydrolase</keyword>
<organism evidence="5 6">
    <name type="scientific">Symbiodinium microadriaticum</name>
    <name type="common">Dinoflagellate</name>
    <name type="synonym">Zooxanthella microadriatica</name>
    <dbReference type="NCBI Taxonomy" id="2951"/>
    <lineage>
        <taxon>Eukaryota</taxon>
        <taxon>Sar</taxon>
        <taxon>Alveolata</taxon>
        <taxon>Dinophyceae</taxon>
        <taxon>Suessiales</taxon>
        <taxon>Symbiodiniaceae</taxon>
        <taxon>Symbiodinium</taxon>
    </lineage>
</organism>
<feature type="compositionally biased region" description="Basic and acidic residues" evidence="2">
    <location>
        <begin position="1105"/>
        <end position="1114"/>
    </location>
</feature>
<sequence>MPDAMTPAPSDLASQGQPLQGPLSPSAVEQEKAMFQHLLSDYPLKPSRSPSAKRPRAGLEKEDTGDAPMPAAGSIEDPFRQGPPAMRGRTPKGWSKGGKGKGKSKGQNKGYGKGYGRHNYGTSSLEGGPWSKEADHYNMDRESVMEQMARMMLRHERQLQSLQQDQKLHLFLRPEAPASAVPLMVKVAQTWRKLMDEGKVRSSLRETMLRELIQELRNRIQGFNARPEMKEKAMQMNWTDSQGAWNYLRWNPETQQEELVPQVESRTTESILADLKVIEDLISGTTIRHFGSVRPFRQHYETSWVQFTLEIELRTDGDLLWKHFNALINSSVLHLLAARLRRHRLNLVAYVGSAMPLLNIQDCIDQWHSQHTSALLAFTPGTSFIVLQLMRFNAEGRGKWKRTVKSLHTISHLLDDVVVPTFVDLESMQCLYPRFKVASIIAHFGDRADSGHYRCLWNENNTALIADDAAAITPCALPMFEEISANAYLVFLTRECLIQTQLVWLSNPEGDEQPGRHVFLHPYLWRKLQGNEVKFPPTKLNFFELLRSSLGDPQFSDVWLVPAAPHFHQKALGLDRMKEVEAPLSIQKHLRPYQLVGFRWLATLARNGLGAVLADDMGLGKTLQCIAMLTYLKEQDLLYDERGSPRPALVVVPPGLLRNWQNEFKKWAPELSFFVYHGLGRQLPPCRGSGYDVVLTTYEMVRNDQCKLADPFQISFSAMVIDEAQKIKNHGAQVSKAVKRIGNVIGHTRIALSGTPIENKVDELHSIFDFVNFGYLGSHDSFRRTFSMVIEKDRDPARKTESLELLQRLTRPFQMRRLKTDPNILPDLPSKIDIPETVVLTKEQVKLYQAVQEDFKTTMIESRQTSINHSFERRGHIFAMLEQARRICAHPLCLDRTKYPESCKGMTLQERAELSGKTQRLVSLLEEIFDANEKAVIFVTRIDVIELLKKLLQLKFANTEILTFSGKLSLEERAQVERRFQTDSSCQILLMTLQCGGIGLNLTAANHVIHFDRCYNPAKEAQATDRCHRLGQQKSVCVHRLITEGTYEENLEKIMQRKQDLSSLTVTRAEDWIADYDDQALFDLFMLRSGTGRQQGPDIQPSRSLEMRGKRPMPEPDVQETSQKRSK</sequence>
<keyword evidence="5" id="KW-0067">ATP-binding</keyword>
<dbReference type="InterPro" id="IPR001650">
    <property type="entry name" value="Helicase_C-like"/>
</dbReference>
<evidence type="ECO:0000256" key="2">
    <source>
        <dbReference type="SAM" id="MobiDB-lite"/>
    </source>
</evidence>
<dbReference type="GO" id="GO:0016787">
    <property type="term" value="F:hydrolase activity"/>
    <property type="evidence" value="ECO:0007669"/>
    <property type="project" value="UniProtKB-KW"/>
</dbReference>
<feature type="region of interest" description="Disordered" evidence="2">
    <location>
        <begin position="1092"/>
        <end position="1127"/>
    </location>
</feature>
<evidence type="ECO:0000313" key="6">
    <source>
        <dbReference type="Proteomes" id="UP000186817"/>
    </source>
</evidence>
<dbReference type="InterPro" id="IPR014001">
    <property type="entry name" value="Helicase_ATP-bd"/>
</dbReference>
<dbReference type="AlphaFoldDB" id="A0A1Q9EQD8"/>
<evidence type="ECO:0000259" key="4">
    <source>
        <dbReference type="PROSITE" id="PS51194"/>
    </source>
</evidence>
<dbReference type="Gene3D" id="3.90.70.10">
    <property type="entry name" value="Cysteine proteinases"/>
    <property type="match status" value="1"/>
</dbReference>
<dbReference type="SUPFAM" id="SSF52540">
    <property type="entry name" value="P-loop containing nucleoside triphosphate hydrolases"/>
    <property type="match status" value="2"/>
</dbReference>
<protein>
    <submittedName>
        <fullName evidence="5">Putative ATP-dependent helicase YwqA</fullName>
    </submittedName>
</protein>
<evidence type="ECO:0000259" key="3">
    <source>
        <dbReference type="PROSITE" id="PS51192"/>
    </source>
</evidence>
<accession>A0A1Q9EQD8</accession>
<name>A0A1Q9EQD8_SYMMI</name>
<dbReference type="Gene3D" id="3.40.50.300">
    <property type="entry name" value="P-loop containing nucleotide triphosphate hydrolases"/>
    <property type="match status" value="1"/>
</dbReference>
<keyword evidence="6" id="KW-1185">Reference proteome</keyword>
<dbReference type="SMART" id="SM00490">
    <property type="entry name" value="HELICc"/>
    <property type="match status" value="1"/>
</dbReference>
<dbReference type="InterPro" id="IPR049730">
    <property type="entry name" value="SNF2/RAD54-like_C"/>
</dbReference>
<feature type="region of interest" description="Disordered" evidence="2">
    <location>
        <begin position="1"/>
        <end position="120"/>
    </location>
</feature>
<dbReference type="Pfam" id="PF00176">
    <property type="entry name" value="SNF2-rel_dom"/>
    <property type="match status" value="1"/>
</dbReference>
<dbReference type="PROSITE" id="PS51192">
    <property type="entry name" value="HELICASE_ATP_BIND_1"/>
    <property type="match status" value="1"/>
</dbReference>
<keyword evidence="5" id="KW-0347">Helicase</keyword>
<dbReference type="EMBL" id="LSRX01000094">
    <property type="protein sequence ID" value="OLQ09598.1"/>
    <property type="molecule type" value="Genomic_DNA"/>
</dbReference>
<feature type="domain" description="Helicase ATP-binding" evidence="3">
    <location>
        <begin position="602"/>
        <end position="774"/>
    </location>
</feature>
<dbReference type="PANTHER" id="PTHR10799">
    <property type="entry name" value="SNF2/RAD54 HELICASE FAMILY"/>
    <property type="match status" value="1"/>
</dbReference>
<dbReference type="GO" id="GO:0005524">
    <property type="term" value="F:ATP binding"/>
    <property type="evidence" value="ECO:0007669"/>
    <property type="project" value="InterPro"/>
</dbReference>
<dbReference type="PROSITE" id="PS51194">
    <property type="entry name" value="HELICASE_CTER"/>
    <property type="match status" value="1"/>
</dbReference>
<comment type="caution">
    <text evidence="5">The sequence shown here is derived from an EMBL/GenBank/DDBJ whole genome shotgun (WGS) entry which is preliminary data.</text>
</comment>
<dbReference type="SMART" id="SM00487">
    <property type="entry name" value="DEXDc"/>
    <property type="match status" value="1"/>
</dbReference>
<dbReference type="CDD" id="cd18793">
    <property type="entry name" value="SF2_C_SNF"/>
    <property type="match status" value="1"/>
</dbReference>
<feature type="domain" description="Helicase C-terminal" evidence="4">
    <location>
        <begin position="920"/>
        <end position="1073"/>
    </location>
</feature>
<dbReference type="InterPro" id="IPR038718">
    <property type="entry name" value="SNF2-like_sf"/>
</dbReference>
<dbReference type="InterPro" id="IPR000330">
    <property type="entry name" value="SNF2_N"/>
</dbReference>
<proteinExistence type="predicted"/>
<dbReference type="Gene3D" id="3.40.50.10810">
    <property type="entry name" value="Tandem AAA-ATPase domain"/>
    <property type="match status" value="1"/>
</dbReference>
<keyword evidence="5" id="KW-0547">Nucleotide-binding</keyword>
<evidence type="ECO:0000313" key="5">
    <source>
        <dbReference type="EMBL" id="OLQ09598.1"/>
    </source>
</evidence>
<dbReference type="Pfam" id="PF00271">
    <property type="entry name" value="Helicase_C"/>
    <property type="match status" value="1"/>
</dbReference>
<dbReference type="GO" id="GO:0004386">
    <property type="term" value="F:helicase activity"/>
    <property type="evidence" value="ECO:0007669"/>
    <property type="project" value="UniProtKB-KW"/>
</dbReference>
<dbReference type="Proteomes" id="UP000186817">
    <property type="component" value="Unassembled WGS sequence"/>
</dbReference>
<gene>
    <name evidence="5" type="primary">ywqA</name>
    <name evidence="5" type="ORF">AK812_SmicGene6767</name>
</gene>
<evidence type="ECO:0000256" key="1">
    <source>
        <dbReference type="ARBA" id="ARBA00022801"/>
    </source>
</evidence>
<dbReference type="InterPro" id="IPR027417">
    <property type="entry name" value="P-loop_NTPase"/>
</dbReference>